<dbReference type="WBParaSite" id="BTMF_0000788501-mRNA-1">
    <property type="protein sequence ID" value="BTMF_0000788501-mRNA-1"/>
    <property type="gene ID" value="BTMF_0000788501"/>
</dbReference>
<evidence type="ECO:0000313" key="3">
    <source>
        <dbReference type="WBParaSite" id="BTMF_0000788501-mRNA-1"/>
    </source>
</evidence>
<dbReference type="Proteomes" id="UP000280834">
    <property type="component" value="Unassembled WGS sequence"/>
</dbReference>
<evidence type="ECO:0000313" key="1">
    <source>
        <dbReference type="EMBL" id="VDO20616.1"/>
    </source>
</evidence>
<accession>A0A0R3QJZ8</accession>
<keyword evidence="2" id="KW-1185">Reference proteome</keyword>
<evidence type="ECO:0000313" key="2">
    <source>
        <dbReference type="Proteomes" id="UP000280834"/>
    </source>
</evidence>
<reference evidence="3" key="1">
    <citation type="submission" date="2017-02" db="UniProtKB">
        <authorList>
            <consortium name="WormBaseParasite"/>
        </authorList>
    </citation>
    <scope>IDENTIFICATION</scope>
</reference>
<gene>
    <name evidence="1" type="ORF">BTMF_LOCUS5999</name>
</gene>
<proteinExistence type="predicted"/>
<name>A0A0R3QJZ8_9BILA</name>
<organism evidence="3">
    <name type="scientific">Brugia timori</name>
    <dbReference type="NCBI Taxonomy" id="42155"/>
    <lineage>
        <taxon>Eukaryota</taxon>
        <taxon>Metazoa</taxon>
        <taxon>Ecdysozoa</taxon>
        <taxon>Nematoda</taxon>
        <taxon>Chromadorea</taxon>
        <taxon>Rhabditida</taxon>
        <taxon>Spirurina</taxon>
        <taxon>Spiruromorpha</taxon>
        <taxon>Filarioidea</taxon>
        <taxon>Onchocercidae</taxon>
        <taxon>Brugia</taxon>
    </lineage>
</organism>
<dbReference type="AlphaFoldDB" id="A0A0R3QJZ8"/>
<reference evidence="1 2" key="2">
    <citation type="submission" date="2018-11" db="EMBL/GenBank/DDBJ databases">
        <authorList>
            <consortium name="Pathogen Informatics"/>
        </authorList>
    </citation>
    <scope>NUCLEOTIDE SEQUENCE [LARGE SCALE GENOMIC DNA]</scope>
</reference>
<protein>
    <submittedName>
        <fullName evidence="1 3">Uncharacterized protein</fullName>
    </submittedName>
</protein>
<dbReference type="EMBL" id="UZAG01015471">
    <property type="protein sequence ID" value="VDO20616.1"/>
    <property type="molecule type" value="Genomic_DNA"/>
</dbReference>
<sequence>MNMVRIRQIIALRKALKAGPLLPPISKRLYFEFLLKYISTI</sequence>